<reference evidence="13 15" key="1">
    <citation type="submission" date="2018-06" db="EMBL/GenBank/DDBJ databases">
        <title>Genomic Encyclopedia of Type Strains, Phase III (KMG-III): the genomes of soil and plant-associated and newly described type strains.</title>
        <authorList>
            <person name="Whitman W."/>
        </authorList>
    </citation>
    <scope>NUCLEOTIDE SEQUENCE [LARGE SCALE GENOMIC DNA]</scope>
    <source>
        <strain evidence="13 15">JC5</strain>
    </source>
</reference>
<keyword evidence="15" id="KW-1185">Reference proteome</keyword>
<evidence type="ECO:0000256" key="1">
    <source>
        <dbReference type="ARBA" id="ARBA00004429"/>
    </source>
</evidence>
<dbReference type="GO" id="GO:0015232">
    <property type="term" value="F:heme transmembrane transporter activity"/>
    <property type="evidence" value="ECO:0007669"/>
    <property type="project" value="InterPro"/>
</dbReference>
<keyword evidence="5 10" id="KW-0812">Transmembrane</keyword>
<dbReference type="GO" id="GO:0017004">
    <property type="term" value="P:cytochrome complex assembly"/>
    <property type="evidence" value="ECO:0007669"/>
    <property type="project" value="UniProtKB-KW"/>
</dbReference>
<dbReference type="Pfam" id="PF16327">
    <property type="entry name" value="CcmF_C"/>
    <property type="match status" value="1"/>
</dbReference>
<feature type="transmembrane region" description="Helical" evidence="10">
    <location>
        <begin position="276"/>
        <end position="296"/>
    </location>
</feature>
<feature type="transmembrane region" description="Helical" evidence="10">
    <location>
        <begin position="45"/>
        <end position="66"/>
    </location>
</feature>
<evidence type="ECO:0000313" key="14">
    <source>
        <dbReference type="EMBL" id="QIJ05996.1"/>
    </source>
</evidence>
<dbReference type="RefSeq" id="WP_101057543.1">
    <property type="nucleotide sequence ID" value="NZ_BMXX01000040.1"/>
</dbReference>
<dbReference type="EMBL" id="CP045857">
    <property type="protein sequence ID" value="QIJ05996.1"/>
    <property type="molecule type" value="Genomic_DNA"/>
</dbReference>
<comment type="subcellular location">
    <subcellularLocation>
        <location evidence="1">Cell inner membrane</location>
        <topology evidence="1">Multi-pass membrane protein</topology>
    </subcellularLocation>
</comment>
<dbReference type="PRINTS" id="PR01410">
    <property type="entry name" value="CCBIOGENESIS"/>
</dbReference>
<dbReference type="PANTHER" id="PTHR43653">
    <property type="entry name" value="CYTOCHROME C ASSEMBLY PROTEIN-RELATED"/>
    <property type="match status" value="1"/>
</dbReference>
<keyword evidence="8 10" id="KW-0472">Membrane</keyword>
<dbReference type="PRINTS" id="PR01411">
    <property type="entry name" value="CCMFBIOGNSIS"/>
</dbReference>
<feature type="transmembrane region" description="Helical" evidence="10">
    <location>
        <begin position="389"/>
        <end position="409"/>
    </location>
</feature>
<evidence type="ECO:0000256" key="3">
    <source>
        <dbReference type="ARBA" id="ARBA00022475"/>
    </source>
</evidence>
<dbReference type="KEGG" id="schk:GII14_18790"/>
<dbReference type="NCBIfam" id="NF007691">
    <property type="entry name" value="PRK10369.1"/>
    <property type="match status" value="1"/>
</dbReference>
<evidence type="ECO:0000256" key="10">
    <source>
        <dbReference type="SAM" id="Phobius"/>
    </source>
</evidence>
<protein>
    <submittedName>
        <fullName evidence="13">Cytochrome c-type biogenesis protein CcmF</fullName>
    </submittedName>
    <submittedName>
        <fullName evidence="14">Heme lyase NrfEFG subunit NrfE</fullName>
    </submittedName>
</protein>
<name>A0A6G7LW12_9GAMM</name>
<dbReference type="GeneID" id="99801774"/>
<feature type="transmembrane region" description="Helical" evidence="10">
    <location>
        <begin position="354"/>
        <end position="377"/>
    </location>
</feature>
<keyword evidence="6" id="KW-0201">Cytochrome c-type biogenesis</keyword>
<feature type="transmembrane region" description="Helical" evidence="10">
    <location>
        <begin position="178"/>
        <end position="198"/>
    </location>
</feature>
<feature type="domain" description="Cytochrome c-type biogenesis protein CcmF C-terminal" evidence="12">
    <location>
        <begin position="318"/>
        <end position="621"/>
    </location>
</feature>
<feature type="transmembrane region" description="Helical" evidence="10">
    <location>
        <begin position="124"/>
        <end position="146"/>
    </location>
</feature>
<dbReference type="InterPro" id="IPR003567">
    <property type="entry name" value="Cyt_c_biogenesis"/>
</dbReference>
<dbReference type="InterPro" id="IPR002541">
    <property type="entry name" value="Cyt_c_assembly"/>
</dbReference>
<feature type="transmembrane region" description="Helical" evidence="10">
    <location>
        <begin position="444"/>
        <end position="465"/>
    </location>
</feature>
<keyword evidence="3" id="KW-1003">Cell membrane</keyword>
<dbReference type="Proteomes" id="UP000247584">
    <property type="component" value="Unassembled WGS sequence"/>
</dbReference>
<evidence type="ECO:0000259" key="11">
    <source>
        <dbReference type="Pfam" id="PF01578"/>
    </source>
</evidence>
<dbReference type="GO" id="GO:0016829">
    <property type="term" value="F:lyase activity"/>
    <property type="evidence" value="ECO:0007669"/>
    <property type="project" value="UniProtKB-KW"/>
</dbReference>
<proteinExistence type="inferred from homology"/>
<dbReference type="GO" id="GO:0020037">
    <property type="term" value="F:heme binding"/>
    <property type="evidence" value="ECO:0007669"/>
    <property type="project" value="InterPro"/>
</dbReference>
<sequence>MFSITMLPELGHFLLILSGSCALFGTLLALLKYRDPRLEWPLQPLLLGQALGLTGAVLMLALAFILNDFSVAYVANNSNSALPLFYKVAAVWGSHEGSLLFWMTVMALWAWLGLQRRSQDHNYLLMLHGSCSAILSGFIFFMLLYANPFARLLPEVPIEGRDLSPMLQDIGLILHPPLLFLGYAGLGICFCIALALLVSQKFSAARLDRLKRHLLLTWVFLTAGNALGSWWAYNELGWGGWWFWDPVENAAFIPWLVTTGALHCLQIKNHNPLAQLSALALVLLGFSLCLLGTFIVRSGIIQSVHAFAADPERGMIILLLLLLYGGAGFSLFGLRCRHHWQPGKLTPLGRDGQLLLGSLILLTMALTTLLGTLYPLFYQALGLGSLSVGAPYFNTLFVPMLALLLLPMAISTLPHMAPGRLALLALITIAATALALFFKGRLTPWMLAGGAMSLFLLCTLLLYLLPLGDTAGKRRNIPMLLAHTGLLVSIIGATGVSCFEQHSLLRMGPGQGSILGDYTFIYEQTRLLDKPAYRGEQAVIRVEHNEQLLTYLYPERQEFNSNGMSLSQAAIYRGAFGDLYVSMGTQLSDEEFLVRLSIKPLVSWIWLGGALMAIGGLLALGSRRQRLPKTDLLTASGRLQHD</sequence>
<dbReference type="AlphaFoldDB" id="A0A6G7LW12"/>
<dbReference type="Pfam" id="PF01578">
    <property type="entry name" value="Cytochrom_C_asm"/>
    <property type="match status" value="1"/>
</dbReference>
<feature type="transmembrane region" description="Helical" evidence="10">
    <location>
        <begin position="477"/>
        <end position="497"/>
    </location>
</feature>
<dbReference type="InterPro" id="IPR032523">
    <property type="entry name" value="CcmF_C"/>
</dbReference>
<dbReference type="EMBL" id="QJSY01000002">
    <property type="protein sequence ID" value="PYE60670.1"/>
    <property type="molecule type" value="Genomic_DNA"/>
</dbReference>
<gene>
    <name evidence="14" type="primary">nrfE</name>
    <name evidence="13" type="ORF">C8J23_1023</name>
    <name evidence="14" type="ORF">GII14_18790</name>
</gene>
<evidence type="ECO:0000256" key="9">
    <source>
        <dbReference type="ARBA" id="ARBA00037230"/>
    </source>
</evidence>
<comment type="similarity">
    <text evidence="2">Belongs to the CcmF/CycK/Ccl1/NrfE/CcsA family.</text>
</comment>
<feature type="transmembrane region" description="Helical" evidence="10">
    <location>
        <begin position="214"/>
        <end position="232"/>
    </location>
</feature>
<keyword evidence="7 10" id="KW-1133">Transmembrane helix</keyword>
<comment type="function">
    <text evidence="9">Required for the biogenesis of c-type cytochromes. Possible subunit of a heme lyase.</text>
</comment>
<feature type="domain" description="Cytochrome c assembly protein" evidence="11">
    <location>
        <begin position="92"/>
        <end position="298"/>
    </location>
</feature>
<dbReference type="GO" id="GO:0005886">
    <property type="term" value="C:plasma membrane"/>
    <property type="evidence" value="ECO:0007669"/>
    <property type="project" value="UniProtKB-SubCell"/>
</dbReference>
<evidence type="ECO:0000259" key="12">
    <source>
        <dbReference type="Pfam" id="PF16327"/>
    </source>
</evidence>
<organism evidence="14 16">
    <name type="scientific">Shewanella chilikensis</name>
    <dbReference type="NCBI Taxonomy" id="558541"/>
    <lineage>
        <taxon>Bacteria</taxon>
        <taxon>Pseudomonadati</taxon>
        <taxon>Pseudomonadota</taxon>
        <taxon>Gammaproteobacteria</taxon>
        <taxon>Alteromonadales</taxon>
        <taxon>Shewanellaceae</taxon>
        <taxon>Shewanella</taxon>
    </lineage>
</organism>
<dbReference type="Proteomes" id="UP000502117">
    <property type="component" value="Chromosome"/>
</dbReference>
<keyword evidence="4" id="KW-0997">Cell inner membrane</keyword>
<evidence type="ECO:0000256" key="6">
    <source>
        <dbReference type="ARBA" id="ARBA00022748"/>
    </source>
</evidence>
<feature type="transmembrane region" description="Helical" evidence="10">
    <location>
        <begin position="252"/>
        <end position="269"/>
    </location>
</feature>
<feature type="transmembrane region" description="Helical" evidence="10">
    <location>
        <begin position="316"/>
        <end position="334"/>
    </location>
</feature>
<dbReference type="PANTHER" id="PTHR43653:SF1">
    <property type="entry name" value="CYTOCHROME C-TYPE BIOGENESIS PROTEIN CCMF"/>
    <property type="match status" value="1"/>
</dbReference>
<evidence type="ECO:0000313" key="15">
    <source>
        <dbReference type="Proteomes" id="UP000247584"/>
    </source>
</evidence>
<evidence type="ECO:0000256" key="5">
    <source>
        <dbReference type="ARBA" id="ARBA00022692"/>
    </source>
</evidence>
<feature type="transmembrane region" description="Helical" evidence="10">
    <location>
        <begin position="601"/>
        <end position="620"/>
    </location>
</feature>
<feature type="transmembrane region" description="Helical" evidence="10">
    <location>
        <begin position="12"/>
        <end position="33"/>
    </location>
</feature>
<evidence type="ECO:0000256" key="4">
    <source>
        <dbReference type="ARBA" id="ARBA00022519"/>
    </source>
</evidence>
<evidence type="ECO:0000256" key="8">
    <source>
        <dbReference type="ARBA" id="ARBA00023136"/>
    </source>
</evidence>
<keyword evidence="14" id="KW-0456">Lyase</keyword>
<dbReference type="InterPro" id="IPR003568">
    <property type="entry name" value="Cyt_c_biogenesis_CcmF"/>
</dbReference>
<evidence type="ECO:0000256" key="7">
    <source>
        <dbReference type="ARBA" id="ARBA00022989"/>
    </source>
</evidence>
<feature type="transmembrane region" description="Helical" evidence="10">
    <location>
        <begin position="86"/>
        <end position="112"/>
    </location>
</feature>
<reference evidence="14 16" key="2">
    <citation type="submission" date="2019-11" db="EMBL/GenBank/DDBJ databases">
        <title>Complete Genome Sequence of Shewanella chilikensis Strain DC57, Isolated from Corroded Seal Rings at a floating production facility in Australia.</title>
        <authorList>
            <person name="Salgar-Chaparro S.J."/>
            <person name="Castillo-Villamizar G.A."/>
            <person name="Poehlein A."/>
            <person name="Daniel R."/>
            <person name="Machuca L."/>
        </authorList>
    </citation>
    <scope>NUCLEOTIDE SEQUENCE [LARGE SCALE GENOMIC DNA]</scope>
    <source>
        <strain evidence="14 16">DC57</strain>
    </source>
</reference>
<evidence type="ECO:0000313" key="16">
    <source>
        <dbReference type="Proteomes" id="UP000502117"/>
    </source>
</evidence>
<feature type="transmembrane region" description="Helical" evidence="10">
    <location>
        <begin position="421"/>
        <end position="438"/>
    </location>
</feature>
<accession>A0A6G7LW12</accession>
<evidence type="ECO:0000256" key="2">
    <source>
        <dbReference type="ARBA" id="ARBA00009186"/>
    </source>
</evidence>
<evidence type="ECO:0000313" key="13">
    <source>
        <dbReference type="EMBL" id="PYE60670.1"/>
    </source>
</evidence>